<comment type="cofactor">
    <cofactor evidence="11">
        <name>a divalent metal cation</name>
        <dbReference type="ChEBI" id="CHEBI:60240"/>
    </cofactor>
</comment>
<keyword evidence="10 11" id="KW-0539">Nucleus</keyword>
<dbReference type="PANTHER" id="PTHR20208">
    <property type="entry name" value="STRUCTURE-SPECIFIC ENDONUCLEASE SUBUNIT SLX1"/>
    <property type="match status" value="1"/>
</dbReference>
<dbReference type="SUPFAM" id="SSF82771">
    <property type="entry name" value="GIY-YIG endonuclease"/>
    <property type="match status" value="1"/>
</dbReference>
<dbReference type="HAMAP" id="MF_03100">
    <property type="entry name" value="Endonuc_su_Slx1"/>
    <property type="match status" value="1"/>
</dbReference>
<evidence type="ECO:0000256" key="10">
    <source>
        <dbReference type="ARBA" id="ARBA00023242"/>
    </source>
</evidence>
<keyword evidence="9 11" id="KW-0234">DNA repair</keyword>
<dbReference type="EMBL" id="KQ435750">
    <property type="protein sequence ID" value="KOX76254.1"/>
    <property type="molecule type" value="Genomic_DNA"/>
</dbReference>
<keyword evidence="1 11" id="KW-0540">Nuclease</keyword>
<dbReference type="GO" id="GO:0017108">
    <property type="term" value="F:5'-flap endonuclease activity"/>
    <property type="evidence" value="ECO:0007669"/>
    <property type="project" value="InterPro"/>
</dbReference>
<dbReference type="InterPro" id="IPR048749">
    <property type="entry name" value="SLX1_C"/>
</dbReference>
<dbReference type="OrthoDB" id="24645at2759"/>
<keyword evidence="3 11" id="KW-0255">Endonuclease</keyword>
<dbReference type="FunFam" id="3.40.1440.10:FF:000008">
    <property type="entry name" value="Structure-specific endonuclease subunit SLX1 homolog"/>
    <property type="match status" value="1"/>
</dbReference>
<comment type="function">
    <text evidence="11">Catalytic subunit of a heterodimeric structure-specific endonuclease that resolves DNA secondary structures generated during DNA repair and recombination. Has endonuclease activity towards branched DNA substrates, introducing single-strand cuts in duplex DNA close to junctions with ss-DNA.</text>
</comment>
<comment type="subcellular location">
    <subcellularLocation>
        <location evidence="11">Nucleus</location>
    </subcellularLocation>
</comment>
<dbReference type="Proteomes" id="UP000053105">
    <property type="component" value="Unassembled WGS sequence"/>
</dbReference>
<dbReference type="Gene3D" id="3.40.1440.10">
    <property type="entry name" value="GIY-YIG endonuclease"/>
    <property type="match status" value="1"/>
</dbReference>
<dbReference type="GO" id="GO:0008821">
    <property type="term" value="F:crossover junction DNA endonuclease activity"/>
    <property type="evidence" value="ECO:0007669"/>
    <property type="project" value="TreeGrafter"/>
</dbReference>
<sequence length="374" mass="42711">MGDAEVIEHFYGVYLLYSMNSKYKGRTYIGYTVDPCRRLKKHNAGKEHGGAWKTSNRGPWNMVLIIHGFPSSTAALRFEWAWQHPHVSRRLKHVPKKKSQQRVFEFCLLVLSEMLKVGPWCRLPLTIRWLDYEFFDKYSSYVSAPMHMPICHGRVISKKIKKKNDIVETLDKLSLICFICNAILEEKEAVSCIKPSCSLVAHLICLAQLFCKDNMILPIEGTCPVCNTNVLWGDLMRKKIGCYENLQDVSSSDEDFLGGNVTENVARSCSSRNCQVEATGFGTYAFVRKAIPKKPNHTTCFGLQSQDCRRRFGCVGLDNEKNAETRDDKTSEKRLRDSTLSRESRIVDCKIKNMRHADPLSLPVCPLSFAHNRT</sequence>
<gene>
    <name evidence="13" type="ORF">WN51_11583</name>
</gene>
<dbReference type="AlphaFoldDB" id="A0A0N0BHH2"/>
<organism evidence="13 14">
    <name type="scientific">Melipona quadrifasciata</name>
    <dbReference type="NCBI Taxonomy" id="166423"/>
    <lineage>
        <taxon>Eukaryota</taxon>
        <taxon>Metazoa</taxon>
        <taxon>Ecdysozoa</taxon>
        <taxon>Arthropoda</taxon>
        <taxon>Hexapoda</taxon>
        <taxon>Insecta</taxon>
        <taxon>Pterygota</taxon>
        <taxon>Neoptera</taxon>
        <taxon>Endopterygota</taxon>
        <taxon>Hymenoptera</taxon>
        <taxon>Apocrita</taxon>
        <taxon>Aculeata</taxon>
        <taxon>Apoidea</taxon>
        <taxon>Anthophila</taxon>
        <taxon>Apidae</taxon>
        <taxon>Melipona</taxon>
    </lineage>
</organism>
<accession>A0A0N0BHH2</accession>
<dbReference type="PROSITE" id="PS50164">
    <property type="entry name" value="GIY_YIG"/>
    <property type="match status" value="1"/>
</dbReference>
<dbReference type="InterPro" id="IPR013083">
    <property type="entry name" value="Znf_RING/FYVE/PHD"/>
</dbReference>
<dbReference type="GO" id="GO:0033557">
    <property type="term" value="C:Slx1-Slx4 complex"/>
    <property type="evidence" value="ECO:0007669"/>
    <property type="project" value="UniProtKB-UniRule"/>
</dbReference>
<keyword evidence="5" id="KW-0863">Zinc-finger</keyword>
<dbReference type="PANTHER" id="PTHR20208:SF10">
    <property type="entry name" value="STRUCTURE-SPECIFIC ENDONUCLEASE SUBUNIT SLX1"/>
    <property type="match status" value="1"/>
</dbReference>
<evidence type="ECO:0000256" key="3">
    <source>
        <dbReference type="ARBA" id="ARBA00022759"/>
    </source>
</evidence>
<dbReference type="InterPro" id="IPR000305">
    <property type="entry name" value="GIY-YIG_endonuc"/>
</dbReference>
<keyword evidence="2" id="KW-0479">Metal-binding</keyword>
<comment type="caution">
    <text evidence="11">Lacks conserved residue(s) required for the propagation of feature annotation.</text>
</comment>
<dbReference type="GO" id="GO:0008270">
    <property type="term" value="F:zinc ion binding"/>
    <property type="evidence" value="ECO:0007669"/>
    <property type="project" value="UniProtKB-KW"/>
</dbReference>
<name>A0A0N0BHH2_9HYME</name>
<evidence type="ECO:0000256" key="8">
    <source>
        <dbReference type="ARBA" id="ARBA00023172"/>
    </source>
</evidence>
<proteinExistence type="inferred from homology"/>
<evidence type="ECO:0000256" key="11">
    <source>
        <dbReference type="HAMAP-Rule" id="MF_03100"/>
    </source>
</evidence>
<reference evidence="13 14" key="1">
    <citation type="submission" date="2015-07" db="EMBL/GenBank/DDBJ databases">
        <title>The genome of Melipona quadrifasciata.</title>
        <authorList>
            <person name="Pan H."/>
            <person name="Kapheim K."/>
        </authorList>
    </citation>
    <scope>NUCLEOTIDE SEQUENCE [LARGE SCALE GENOMIC DNA]</scope>
    <source>
        <strain evidence="13">0111107301</strain>
        <tissue evidence="13">Whole body</tissue>
    </source>
</reference>
<keyword evidence="6 11" id="KW-0378">Hydrolase</keyword>
<dbReference type="InterPro" id="IPR035901">
    <property type="entry name" value="GIY-YIG_endonuc_sf"/>
</dbReference>
<dbReference type="CDD" id="cd10455">
    <property type="entry name" value="GIY-YIG_SLX1"/>
    <property type="match status" value="1"/>
</dbReference>
<keyword evidence="7" id="KW-0862">Zinc</keyword>
<keyword evidence="8 11" id="KW-0233">DNA recombination</keyword>
<evidence type="ECO:0000259" key="12">
    <source>
        <dbReference type="PROSITE" id="PS50164"/>
    </source>
</evidence>
<evidence type="ECO:0000256" key="1">
    <source>
        <dbReference type="ARBA" id="ARBA00022722"/>
    </source>
</evidence>
<dbReference type="Pfam" id="PF01541">
    <property type="entry name" value="GIY-YIG"/>
    <property type="match status" value="1"/>
</dbReference>
<keyword evidence="14" id="KW-1185">Reference proteome</keyword>
<comment type="subunit">
    <text evidence="11">Forms a heterodimer with a member of the SLX4 family.</text>
</comment>
<evidence type="ECO:0000313" key="13">
    <source>
        <dbReference type="EMBL" id="KOX76254.1"/>
    </source>
</evidence>
<dbReference type="STRING" id="166423.A0A0N0BHH2"/>
<keyword evidence="4 11" id="KW-0227">DNA damage</keyword>
<evidence type="ECO:0000313" key="14">
    <source>
        <dbReference type="Proteomes" id="UP000053105"/>
    </source>
</evidence>
<protein>
    <recommendedName>
        <fullName evidence="11">Structure-specific endonuclease subunit SLX1 homolog</fullName>
        <ecNumber evidence="11">3.1.-.-</ecNumber>
    </recommendedName>
</protein>
<dbReference type="Gene3D" id="3.30.40.10">
    <property type="entry name" value="Zinc/RING finger domain, C3HC4 (zinc finger)"/>
    <property type="match status" value="1"/>
</dbReference>
<evidence type="ECO:0000256" key="7">
    <source>
        <dbReference type="ARBA" id="ARBA00022833"/>
    </source>
</evidence>
<evidence type="ECO:0000256" key="2">
    <source>
        <dbReference type="ARBA" id="ARBA00022723"/>
    </source>
</evidence>
<evidence type="ECO:0000256" key="9">
    <source>
        <dbReference type="ARBA" id="ARBA00023204"/>
    </source>
</evidence>
<evidence type="ECO:0000256" key="6">
    <source>
        <dbReference type="ARBA" id="ARBA00022801"/>
    </source>
</evidence>
<dbReference type="InterPro" id="IPR050381">
    <property type="entry name" value="SLX1_endonuclease"/>
</dbReference>
<dbReference type="GO" id="GO:0000724">
    <property type="term" value="P:double-strand break repair via homologous recombination"/>
    <property type="evidence" value="ECO:0007669"/>
    <property type="project" value="TreeGrafter"/>
</dbReference>
<evidence type="ECO:0000256" key="4">
    <source>
        <dbReference type="ARBA" id="ARBA00022763"/>
    </source>
</evidence>
<evidence type="ECO:0000256" key="5">
    <source>
        <dbReference type="ARBA" id="ARBA00022771"/>
    </source>
</evidence>
<dbReference type="EC" id="3.1.-.-" evidence="11"/>
<feature type="domain" description="GIY-YIG" evidence="12">
    <location>
        <begin position="9"/>
        <end position="94"/>
    </location>
</feature>
<comment type="similarity">
    <text evidence="11">Belongs to the SLX1 family.</text>
</comment>
<dbReference type="InterPro" id="IPR027520">
    <property type="entry name" value="Slx1"/>
</dbReference>
<dbReference type="Pfam" id="PF21202">
    <property type="entry name" value="SLX1_C"/>
    <property type="match status" value="1"/>
</dbReference>